<dbReference type="Pfam" id="PF05229">
    <property type="entry name" value="SCPU"/>
    <property type="match status" value="1"/>
</dbReference>
<dbReference type="EMBL" id="CAKLDM010000001">
    <property type="protein sequence ID" value="CAH0537227.1"/>
    <property type="molecule type" value="Genomic_DNA"/>
</dbReference>
<name>A0ABM9A112_9VIBR</name>
<feature type="signal peptide" evidence="1">
    <location>
        <begin position="1"/>
        <end position="21"/>
    </location>
</feature>
<keyword evidence="4" id="KW-1185">Reference proteome</keyword>
<keyword evidence="1" id="KW-0732">Signal</keyword>
<gene>
    <name evidence="3" type="ORF">VMF7928_01003</name>
</gene>
<sequence length="170" mass="17941">MKKISLLALMIAGVLPFAANADVDQPTQIGNTLDVTFYAAIKPECTLSGSSVANFSPTGDGSDPSAVQQATETLTLTNCYVPGSAPDIYTKSDTHSLTNDNDGNDQVAFNLYTDSDYKTAITSEGSTNPVPLPVTLDDHTGTATVYAQTAKFTGENAATYKGTVTFEVYY</sequence>
<dbReference type="Proteomes" id="UP000838748">
    <property type="component" value="Unassembled WGS sequence"/>
</dbReference>
<evidence type="ECO:0000313" key="3">
    <source>
        <dbReference type="EMBL" id="CAH0537227.1"/>
    </source>
</evidence>
<accession>A0ABM9A112</accession>
<protein>
    <recommendedName>
        <fullName evidence="2">Spore coat protein U/FanG domain-containing protein</fullName>
    </recommendedName>
</protein>
<feature type="domain" description="Spore coat protein U/FanG" evidence="2">
    <location>
        <begin position="32"/>
        <end position="165"/>
    </location>
</feature>
<proteinExistence type="predicted"/>
<organism evidence="3 4">
    <name type="scientific">Vibrio marisflavi CECT 7928</name>
    <dbReference type="NCBI Taxonomy" id="634439"/>
    <lineage>
        <taxon>Bacteria</taxon>
        <taxon>Pseudomonadati</taxon>
        <taxon>Pseudomonadota</taxon>
        <taxon>Gammaproteobacteria</taxon>
        <taxon>Vibrionales</taxon>
        <taxon>Vibrionaceae</taxon>
        <taxon>Vibrio</taxon>
    </lineage>
</organism>
<comment type="caution">
    <text evidence="3">The sequence shown here is derived from an EMBL/GenBank/DDBJ whole genome shotgun (WGS) entry which is preliminary data.</text>
</comment>
<reference evidence="3" key="1">
    <citation type="submission" date="2021-11" db="EMBL/GenBank/DDBJ databases">
        <authorList>
            <person name="Rodrigo-Torres L."/>
            <person name="Arahal R. D."/>
            <person name="Lucena T."/>
        </authorList>
    </citation>
    <scope>NUCLEOTIDE SEQUENCE</scope>
    <source>
        <strain evidence="3">CECT 7928</strain>
    </source>
</reference>
<evidence type="ECO:0000256" key="1">
    <source>
        <dbReference type="SAM" id="SignalP"/>
    </source>
</evidence>
<dbReference type="InterPro" id="IPR007893">
    <property type="entry name" value="Spore_coat_U/FanG"/>
</dbReference>
<feature type="chain" id="PRO_5047321456" description="Spore coat protein U/FanG domain-containing protein" evidence="1">
    <location>
        <begin position="22"/>
        <end position="170"/>
    </location>
</feature>
<evidence type="ECO:0000313" key="4">
    <source>
        <dbReference type="Proteomes" id="UP000838748"/>
    </source>
</evidence>
<evidence type="ECO:0000259" key="2">
    <source>
        <dbReference type="Pfam" id="PF05229"/>
    </source>
</evidence>
<dbReference type="RefSeq" id="WP_237360374.1">
    <property type="nucleotide sequence ID" value="NZ_CAKLDM010000001.1"/>
</dbReference>